<dbReference type="InterPro" id="IPR050542">
    <property type="entry name" value="Glycosyl_Hydrlase18_Chitinase"/>
</dbReference>
<feature type="non-terminal residue" evidence="7">
    <location>
        <position position="338"/>
    </location>
</feature>
<evidence type="ECO:0000256" key="4">
    <source>
        <dbReference type="RuleBase" id="RU000489"/>
    </source>
</evidence>
<dbReference type="EMBL" id="CALNXK010000140">
    <property type="protein sequence ID" value="CAH3167259.1"/>
    <property type="molecule type" value="Genomic_DNA"/>
</dbReference>
<comment type="caution">
    <text evidence="7">The sequence shown here is derived from an EMBL/GenBank/DDBJ whole genome shotgun (WGS) entry which is preliminary data.</text>
</comment>
<sequence length="338" mass="37619">GRQLLVGYWGQNGAGPANGRPNWEKPLSEVCQTTKYDILACILHTRLLDCSFLSLRMPALNFAYHCETPVSAEYPFLLRCPKIEEGIKECQRRGKKVIMSIGGATGDGTLPDPDKAREFARTLFRLFLGGSGNETIRPFGNAIMDGIDMDIEGGTGDKYPVFIKELRKLMDNDPKINYLISGAPQCPYPDHYLGPERPGSGNRAVCWSVVDNLYIQFYNNYCHTGAGRWFINTLNQWLAFSKRMKPKGPLIFIGLPQATRASSGAQYSRPPAELTAMYQVVKNLQGIGGIMLWDVSWDQNNVINGQRYSDYAFKELGGVTEPPTVTIQVPPPPYTTPP</sequence>
<evidence type="ECO:0000256" key="1">
    <source>
        <dbReference type="ARBA" id="ARBA00012729"/>
    </source>
</evidence>
<gene>
    <name evidence="7" type="ORF">PLOB_00008686</name>
</gene>
<dbReference type="Gene3D" id="3.20.20.80">
    <property type="entry name" value="Glycosidases"/>
    <property type="match status" value="1"/>
</dbReference>
<dbReference type="PANTHER" id="PTHR45708:SF49">
    <property type="entry name" value="ENDOCHITINASE"/>
    <property type="match status" value="1"/>
</dbReference>
<protein>
    <recommendedName>
        <fullName evidence="1">chitinase</fullName>
        <ecNumber evidence="1">3.2.1.14</ecNumber>
    </recommendedName>
</protein>
<keyword evidence="3 4" id="KW-0326">Glycosidase</keyword>
<name>A0ABN8QMC8_9CNID</name>
<dbReference type="PROSITE" id="PS01095">
    <property type="entry name" value="GH18_1"/>
    <property type="match status" value="1"/>
</dbReference>
<evidence type="ECO:0000259" key="6">
    <source>
        <dbReference type="PROSITE" id="PS51910"/>
    </source>
</evidence>
<evidence type="ECO:0000256" key="2">
    <source>
        <dbReference type="ARBA" id="ARBA00022801"/>
    </source>
</evidence>
<dbReference type="EC" id="3.2.1.14" evidence="1"/>
<keyword evidence="8" id="KW-1185">Reference proteome</keyword>
<dbReference type="Proteomes" id="UP001159405">
    <property type="component" value="Unassembled WGS sequence"/>
</dbReference>
<feature type="non-terminal residue" evidence="7">
    <location>
        <position position="1"/>
    </location>
</feature>
<comment type="similarity">
    <text evidence="5">Belongs to the glycosyl hydrolase 18 family.</text>
</comment>
<dbReference type="PROSITE" id="PS51910">
    <property type="entry name" value="GH18_2"/>
    <property type="match status" value="1"/>
</dbReference>
<evidence type="ECO:0000313" key="8">
    <source>
        <dbReference type="Proteomes" id="UP001159405"/>
    </source>
</evidence>
<dbReference type="Pfam" id="PF00704">
    <property type="entry name" value="Glyco_hydro_18"/>
    <property type="match status" value="1"/>
</dbReference>
<evidence type="ECO:0000313" key="7">
    <source>
        <dbReference type="EMBL" id="CAH3167259.1"/>
    </source>
</evidence>
<organism evidence="7 8">
    <name type="scientific">Porites lobata</name>
    <dbReference type="NCBI Taxonomy" id="104759"/>
    <lineage>
        <taxon>Eukaryota</taxon>
        <taxon>Metazoa</taxon>
        <taxon>Cnidaria</taxon>
        <taxon>Anthozoa</taxon>
        <taxon>Hexacorallia</taxon>
        <taxon>Scleractinia</taxon>
        <taxon>Fungiina</taxon>
        <taxon>Poritidae</taxon>
        <taxon>Porites</taxon>
    </lineage>
</organism>
<keyword evidence="2 4" id="KW-0378">Hydrolase</keyword>
<dbReference type="InterPro" id="IPR001579">
    <property type="entry name" value="Glyco_hydro_18_chit_AS"/>
</dbReference>
<evidence type="ECO:0000256" key="3">
    <source>
        <dbReference type="ARBA" id="ARBA00023295"/>
    </source>
</evidence>
<accession>A0ABN8QMC8</accession>
<feature type="domain" description="GH18" evidence="6">
    <location>
        <begin position="3"/>
        <end position="319"/>
    </location>
</feature>
<dbReference type="InterPro" id="IPR001223">
    <property type="entry name" value="Glyco_hydro18_cat"/>
</dbReference>
<proteinExistence type="inferred from homology"/>
<dbReference type="SUPFAM" id="SSF51445">
    <property type="entry name" value="(Trans)glycosidases"/>
    <property type="match status" value="1"/>
</dbReference>
<evidence type="ECO:0000256" key="5">
    <source>
        <dbReference type="RuleBase" id="RU004453"/>
    </source>
</evidence>
<dbReference type="PANTHER" id="PTHR45708">
    <property type="entry name" value="ENDOCHITINASE"/>
    <property type="match status" value="1"/>
</dbReference>
<reference evidence="7 8" key="1">
    <citation type="submission" date="2022-05" db="EMBL/GenBank/DDBJ databases">
        <authorList>
            <consortium name="Genoscope - CEA"/>
            <person name="William W."/>
        </authorList>
    </citation>
    <scope>NUCLEOTIDE SEQUENCE [LARGE SCALE GENOMIC DNA]</scope>
</reference>
<dbReference type="InterPro" id="IPR017853">
    <property type="entry name" value="GH"/>
</dbReference>